<dbReference type="AlphaFoldDB" id="A0A9X0YMC2"/>
<dbReference type="Gene3D" id="1.10.1470.10">
    <property type="entry name" value="YjbJ"/>
    <property type="match status" value="1"/>
</dbReference>
<dbReference type="EMBL" id="JAGGJQ010000007">
    <property type="protein sequence ID" value="MBP1840583.1"/>
    <property type="molecule type" value="Genomic_DNA"/>
</dbReference>
<dbReference type="RefSeq" id="WP_057779986.1">
    <property type="nucleotide sequence ID" value="NZ_JAGGJQ010000007.1"/>
</dbReference>
<gene>
    <name evidence="2" type="ORF">J2Z56_002513</name>
    <name evidence="3" type="ORF">J2Z57_002456</name>
</gene>
<evidence type="ECO:0008006" key="6">
    <source>
        <dbReference type="Google" id="ProtNLM"/>
    </source>
</evidence>
<dbReference type="InterPro" id="IPR036629">
    <property type="entry name" value="YjbJ_sf"/>
</dbReference>
<name>A0A9X0YMC2_9FLAO</name>
<protein>
    <recommendedName>
        <fullName evidence="6">General stress protein CsbD</fullName>
    </recommendedName>
</protein>
<sequence length="86" mass="10576">MEHSDNEHNNNKQQEREYREQNGHLNLDDLQTKWNEIQKEYREKYPSLTSEDVDYNSGEFNSMTDRLAERTNRTRKEILKEIKDWD</sequence>
<dbReference type="EMBL" id="JAUSUU010000007">
    <property type="protein sequence ID" value="MDQ0336004.1"/>
    <property type="molecule type" value="Genomic_DNA"/>
</dbReference>
<proteinExistence type="predicted"/>
<evidence type="ECO:0000313" key="5">
    <source>
        <dbReference type="Proteomes" id="UP001231587"/>
    </source>
</evidence>
<organism evidence="2 4">
    <name type="scientific">Formosa algae</name>
    <dbReference type="NCBI Taxonomy" id="225843"/>
    <lineage>
        <taxon>Bacteria</taxon>
        <taxon>Pseudomonadati</taxon>
        <taxon>Bacteroidota</taxon>
        <taxon>Flavobacteriia</taxon>
        <taxon>Flavobacteriales</taxon>
        <taxon>Flavobacteriaceae</taxon>
        <taxon>Formosa</taxon>
    </lineage>
</organism>
<reference evidence="2" key="1">
    <citation type="submission" date="2021-03" db="EMBL/GenBank/DDBJ databases">
        <title>Genomic Encyclopedia of Type Strains, Phase IV (KMG-IV): sequencing the most valuable type-strain genomes for metagenomic binning, comparative biology and taxonomic classification.</title>
        <authorList>
            <person name="Goeker M."/>
        </authorList>
    </citation>
    <scope>NUCLEOTIDE SEQUENCE</scope>
    <source>
        <strain evidence="2">DSM 15523</strain>
        <strain evidence="3 5">DSM 16476</strain>
    </source>
</reference>
<evidence type="ECO:0000313" key="2">
    <source>
        <dbReference type="EMBL" id="MBP1840583.1"/>
    </source>
</evidence>
<comment type="caution">
    <text evidence="2">The sequence shown here is derived from an EMBL/GenBank/DDBJ whole genome shotgun (WGS) entry which is preliminary data.</text>
</comment>
<evidence type="ECO:0000313" key="3">
    <source>
        <dbReference type="EMBL" id="MDQ0336004.1"/>
    </source>
</evidence>
<dbReference type="Proteomes" id="UP001138672">
    <property type="component" value="Unassembled WGS sequence"/>
</dbReference>
<evidence type="ECO:0000313" key="4">
    <source>
        <dbReference type="Proteomes" id="UP001138672"/>
    </source>
</evidence>
<dbReference type="Proteomes" id="UP001231587">
    <property type="component" value="Unassembled WGS sequence"/>
</dbReference>
<dbReference type="OrthoDB" id="1454446at2"/>
<accession>A0A9X0YMC2</accession>
<dbReference type="SUPFAM" id="SSF69047">
    <property type="entry name" value="Hypothetical protein YjbJ"/>
    <property type="match status" value="1"/>
</dbReference>
<keyword evidence="5" id="KW-1185">Reference proteome</keyword>
<evidence type="ECO:0000256" key="1">
    <source>
        <dbReference type="SAM" id="MobiDB-lite"/>
    </source>
</evidence>
<feature type="region of interest" description="Disordered" evidence="1">
    <location>
        <begin position="1"/>
        <end position="29"/>
    </location>
</feature>